<evidence type="ECO:0000313" key="2">
    <source>
        <dbReference type="EMBL" id="JAT17670.1"/>
    </source>
</evidence>
<sequence length="224" mass="26196">SFKVLSFVDKFSCESRCCCETFIKIESVQGDVKDIKEEIVEGLEVVEVEQEIMEEKFHIKDEESEEKQTSNDARDKLVDFVKYLDDVLDPDSTHGGEKMEVCVKIVNPEEDMSTKDRMLNFEPVHNSLKYNLSPMESQGIEAEAFKEFKYDKISKRYKCSICNKYYKNQGTINNHRLKECSPIPQYKCVFCPYRNRNSTLVRVHIGKKHGKWPQLDRSGVWIIK</sequence>
<dbReference type="InterPro" id="IPR013087">
    <property type="entry name" value="Znf_C2H2_type"/>
</dbReference>
<dbReference type="Gene3D" id="3.30.160.60">
    <property type="entry name" value="Classic Zinc Finger"/>
    <property type="match status" value="1"/>
</dbReference>
<name>A0A1B6L1Y8_9HEMI</name>
<organism evidence="2">
    <name type="scientific">Graphocephala atropunctata</name>
    <dbReference type="NCBI Taxonomy" id="36148"/>
    <lineage>
        <taxon>Eukaryota</taxon>
        <taxon>Metazoa</taxon>
        <taxon>Ecdysozoa</taxon>
        <taxon>Arthropoda</taxon>
        <taxon>Hexapoda</taxon>
        <taxon>Insecta</taxon>
        <taxon>Pterygota</taxon>
        <taxon>Neoptera</taxon>
        <taxon>Paraneoptera</taxon>
        <taxon>Hemiptera</taxon>
        <taxon>Auchenorrhyncha</taxon>
        <taxon>Membracoidea</taxon>
        <taxon>Cicadellidae</taxon>
        <taxon>Cicadellinae</taxon>
        <taxon>Cicadellini</taxon>
        <taxon>Graphocephala</taxon>
    </lineage>
</organism>
<evidence type="ECO:0000259" key="1">
    <source>
        <dbReference type="SMART" id="SM00355"/>
    </source>
</evidence>
<reference evidence="2" key="1">
    <citation type="submission" date="2015-11" db="EMBL/GenBank/DDBJ databases">
        <title>De novo transcriptome assembly of four potential Pierce s Disease insect vectors from Arizona vineyards.</title>
        <authorList>
            <person name="Tassone E.E."/>
        </authorList>
    </citation>
    <scope>NUCLEOTIDE SEQUENCE</scope>
</reference>
<gene>
    <name evidence="2" type="ORF">g.3422</name>
</gene>
<dbReference type="SMART" id="SM00355">
    <property type="entry name" value="ZnF_C2H2"/>
    <property type="match status" value="2"/>
</dbReference>
<protein>
    <recommendedName>
        <fullName evidence="1">C2H2-type domain-containing protein</fullName>
    </recommendedName>
</protein>
<dbReference type="EMBL" id="GEBQ01022307">
    <property type="protein sequence ID" value="JAT17670.1"/>
    <property type="molecule type" value="Transcribed_RNA"/>
</dbReference>
<proteinExistence type="predicted"/>
<dbReference type="AlphaFoldDB" id="A0A1B6L1Y8"/>
<accession>A0A1B6L1Y8</accession>
<feature type="domain" description="C2H2-type" evidence="1">
    <location>
        <begin position="157"/>
        <end position="177"/>
    </location>
</feature>
<feature type="domain" description="C2H2-type" evidence="1">
    <location>
        <begin position="186"/>
        <end position="209"/>
    </location>
</feature>
<feature type="non-terminal residue" evidence="2">
    <location>
        <position position="1"/>
    </location>
</feature>